<keyword evidence="4" id="KW-1185">Reference proteome</keyword>
<reference evidence="3 4" key="1">
    <citation type="submission" date="2020-01" db="EMBL/GenBank/DDBJ databases">
        <authorList>
            <person name="Peng S.Y."/>
            <person name="Li J."/>
            <person name="Wang M."/>
            <person name="Wang L."/>
            <person name="Wang C.Q."/>
            <person name="Wang J.R."/>
        </authorList>
    </citation>
    <scope>NUCLEOTIDE SEQUENCE [LARGE SCALE GENOMIC DNA]</scope>
    <source>
        <strain evidence="3 4">XCT-34</strain>
    </source>
</reference>
<comment type="caution">
    <text evidence="3">The sequence shown here is derived from an EMBL/GenBank/DDBJ whole genome shotgun (WGS) entry which is preliminary data.</text>
</comment>
<dbReference type="Pfam" id="PF09250">
    <property type="entry name" value="Prim-Pol"/>
    <property type="match status" value="1"/>
</dbReference>
<evidence type="ECO:0000259" key="1">
    <source>
        <dbReference type="SMART" id="SM00382"/>
    </source>
</evidence>
<dbReference type="SUPFAM" id="SSF56747">
    <property type="entry name" value="Prim-pol domain"/>
    <property type="match status" value="1"/>
</dbReference>
<dbReference type="InterPro" id="IPR027417">
    <property type="entry name" value="P-loop_NTPase"/>
</dbReference>
<sequence>MTETEPSPTGETMLDHALALAARGLAVFPLIEGGRIPAVSQWPERATTDPAAIRKLWTSHDPVLNVRRVRPYNIGVHCAGHLVVDVDTKGGRRGDVSLAEIGMLWSDSDDWTDTLTVRTPSGGRHVYLSSPRAVTNSVGKLGDGLDVRSDRGYVVGPGSVVGGREYVIEQDRPIRAARPWLVDLAGAPREVVNTTNVEVLLDTRPAIDRAIDYLSGREPAVEGAGGDAHTLQTALAIGDLGVSEAMCLQLMADHWNDRCMPPWDFEALARKVENAYRYRQNDVGSRDPQNDFQPLPSEPFFDGEGNEDLAAAAIAAGQKPARVLPLEDYAAVRVDFSQVALIKGLIDEGAMSVLYGDSNVGKTFLAMSMAYAVAAGVPWGERAVSAGGVVYLAAEAGNSARKRVLALRARYGERDLPFALIPEQVDLLRANGDDVAVISAVRRFEARAGVKCKLLVIDTLSRVLAGGNENASEDMGAVVRQLDRIRIATGAHVMVVHHSGKDQARGARGHSLLRAATDTEIEVQDGLIKATKQRDMDHGQPQRFELVEVQIGTSPDGEAMTSAVASIGASLAEHEFAEDRLTPAEQTTLDALKLTLERIGRVFNGRLVCNGDEWFEDWARDRAPGAKDPKAPWRVYRRALKDKLVVEEVGPNLWALAN</sequence>
<dbReference type="SUPFAM" id="SSF52540">
    <property type="entry name" value="P-loop containing nucleoside triphosphate hydrolases"/>
    <property type="match status" value="1"/>
</dbReference>
<dbReference type="Gene3D" id="3.40.50.300">
    <property type="entry name" value="P-loop containing nucleotide triphosphate hydrolases"/>
    <property type="match status" value="1"/>
</dbReference>
<dbReference type="SMART" id="SM00943">
    <property type="entry name" value="Prim-Pol"/>
    <property type="match status" value="1"/>
</dbReference>
<feature type="domain" description="AAA+ ATPase" evidence="1">
    <location>
        <begin position="348"/>
        <end position="527"/>
    </location>
</feature>
<gene>
    <name evidence="3" type="ORF">GWI71_00090</name>
</gene>
<organism evidence="3 4">
    <name type="scientific">Pannonibacter tanglangensis</name>
    <dbReference type="NCBI Taxonomy" id="2750084"/>
    <lineage>
        <taxon>Bacteria</taxon>
        <taxon>Pseudomonadati</taxon>
        <taxon>Pseudomonadota</taxon>
        <taxon>Alphaproteobacteria</taxon>
        <taxon>Hyphomicrobiales</taxon>
        <taxon>Stappiaceae</taxon>
        <taxon>Pannonibacter</taxon>
    </lineage>
</organism>
<dbReference type="EMBL" id="JAABLP010000001">
    <property type="protein sequence ID" value="NBN62071.1"/>
    <property type="molecule type" value="Genomic_DNA"/>
</dbReference>
<evidence type="ECO:0000259" key="2">
    <source>
        <dbReference type="SMART" id="SM00943"/>
    </source>
</evidence>
<feature type="domain" description="DNA primase/polymerase bifunctional N-terminal" evidence="2">
    <location>
        <begin position="17"/>
        <end position="181"/>
    </location>
</feature>
<dbReference type="RefSeq" id="WP_161672722.1">
    <property type="nucleotide sequence ID" value="NZ_JAABLP010000001.1"/>
</dbReference>
<evidence type="ECO:0000313" key="3">
    <source>
        <dbReference type="EMBL" id="NBN62071.1"/>
    </source>
</evidence>
<dbReference type="Pfam" id="PF13481">
    <property type="entry name" value="AAA_25"/>
    <property type="match status" value="1"/>
</dbReference>
<dbReference type="CDD" id="cd04859">
    <property type="entry name" value="Prim_Pol"/>
    <property type="match status" value="1"/>
</dbReference>
<protein>
    <submittedName>
        <fullName evidence="3">AAA family ATPase</fullName>
    </submittedName>
</protein>
<proteinExistence type="predicted"/>
<dbReference type="InterPro" id="IPR015330">
    <property type="entry name" value="DNA_primase/pol_bifunc_N"/>
</dbReference>
<dbReference type="Proteomes" id="UP000541347">
    <property type="component" value="Unassembled WGS sequence"/>
</dbReference>
<name>A0ABW9ZC29_9HYPH</name>
<dbReference type="CDD" id="cd01125">
    <property type="entry name" value="RepA_RSF1010_like"/>
    <property type="match status" value="1"/>
</dbReference>
<dbReference type="SMART" id="SM00382">
    <property type="entry name" value="AAA"/>
    <property type="match status" value="1"/>
</dbReference>
<accession>A0ABW9ZC29</accession>
<dbReference type="InterPro" id="IPR003593">
    <property type="entry name" value="AAA+_ATPase"/>
</dbReference>
<evidence type="ECO:0000313" key="4">
    <source>
        <dbReference type="Proteomes" id="UP000541347"/>
    </source>
</evidence>
<dbReference type="InterPro" id="IPR038724">
    <property type="entry name" value="RepA"/>
</dbReference>